<dbReference type="Proteomes" id="UP000309389">
    <property type="component" value="Unassembled WGS sequence"/>
</dbReference>
<comment type="caution">
    <text evidence="1">The sequence shown here is derived from an EMBL/GenBank/DDBJ whole genome shotgun (WGS) entry which is preliminary data.</text>
</comment>
<sequence>MRTGLSEAGKVTLSDAPFEGVDFGPLPPQVHALLQEGVRAHRHDNAAADACFRAALEQDPAALPAYLCLYKIHTYGGRLAEARAAALAGLAEACRQAGWPADWRDWPPLSGSAEGPGRFALYTLKALAFIALKDGRERDARAMLERLAELDPQGLVGWQVIGELAAGASA</sequence>
<evidence type="ECO:0008006" key="3">
    <source>
        <dbReference type="Google" id="ProtNLM"/>
    </source>
</evidence>
<reference evidence="1 2" key="1">
    <citation type="submission" date="2019-04" db="EMBL/GenBank/DDBJ databases">
        <title>Altererythrobacter aquimixticola sp. nov., isolated from sediment of junction between the ocean and a freshwater spring.</title>
        <authorList>
            <person name="Yoon J.-H."/>
        </authorList>
    </citation>
    <scope>NUCLEOTIDE SEQUENCE [LARGE SCALE GENOMIC DNA]</scope>
    <source>
        <strain evidence="1 2">SSKS-13</strain>
    </source>
</reference>
<name>A0A4T3F9E5_9SPHN</name>
<dbReference type="Gene3D" id="1.25.40.10">
    <property type="entry name" value="Tetratricopeptide repeat domain"/>
    <property type="match status" value="1"/>
</dbReference>
<proteinExistence type="predicted"/>
<organism evidence="1 2">
    <name type="scientific">Alteraurantiacibacter aquimixticola</name>
    <dbReference type="NCBI Taxonomy" id="2489173"/>
    <lineage>
        <taxon>Bacteria</taxon>
        <taxon>Pseudomonadati</taxon>
        <taxon>Pseudomonadota</taxon>
        <taxon>Alphaproteobacteria</taxon>
        <taxon>Sphingomonadales</taxon>
        <taxon>Erythrobacteraceae</taxon>
        <taxon>Alteraurantiacibacter</taxon>
    </lineage>
</organism>
<gene>
    <name evidence="1" type="ORF">E5222_04085</name>
</gene>
<dbReference type="AlphaFoldDB" id="A0A4T3F9E5"/>
<evidence type="ECO:0000313" key="2">
    <source>
        <dbReference type="Proteomes" id="UP000309389"/>
    </source>
</evidence>
<dbReference type="InterPro" id="IPR011990">
    <property type="entry name" value="TPR-like_helical_dom_sf"/>
</dbReference>
<accession>A0A4T3F9E5</accession>
<evidence type="ECO:0000313" key="1">
    <source>
        <dbReference type="EMBL" id="TIX51640.1"/>
    </source>
</evidence>
<dbReference type="EMBL" id="SSHH01000001">
    <property type="protein sequence ID" value="TIX51640.1"/>
    <property type="molecule type" value="Genomic_DNA"/>
</dbReference>
<keyword evidence="2" id="KW-1185">Reference proteome</keyword>
<dbReference type="RefSeq" id="WP_136692426.1">
    <property type="nucleotide sequence ID" value="NZ_SSHH01000001.1"/>
</dbReference>
<dbReference type="OrthoDB" id="7359089at2"/>
<protein>
    <recommendedName>
        <fullName evidence="3">Tetratricopeptide repeat protein</fullName>
    </recommendedName>
</protein>